<dbReference type="EMBL" id="QXTF01000001">
    <property type="protein sequence ID" value="RIX31871.1"/>
    <property type="molecule type" value="Genomic_DNA"/>
</dbReference>
<evidence type="ECO:0000256" key="1">
    <source>
        <dbReference type="ARBA" id="ARBA00022679"/>
    </source>
</evidence>
<organism evidence="2 3">
    <name type="scientific">Sphingomonas edaphi</name>
    <dbReference type="NCBI Taxonomy" id="2315689"/>
    <lineage>
        <taxon>Bacteria</taxon>
        <taxon>Pseudomonadati</taxon>
        <taxon>Pseudomonadota</taxon>
        <taxon>Alphaproteobacteria</taxon>
        <taxon>Sphingomonadales</taxon>
        <taxon>Sphingomonadaceae</taxon>
        <taxon>Sphingomonas</taxon>
    </lineage>
</organism>
<keyword evidence="1 2" id="KW-0808">Transferase</keyword>
<dbReference type="SUPFAM" id="SSF52540">
    <property type="entry name" value="P-loop containing nucleoside triphosphate hydrolases"/>
    <property type="match status" value="1"/>
</dbReference>
<evidence type="ECO:0000313" key="3">
    <source>
        <dbReference type="Proteomes" id="UP000285023"/>
    </source>
</evidence>
<dbReference type="InterPro" id="IPR027417">
    <property type="entry name" value="P-loop_NTPase"/>
</dbReference>
<dbReference type="GO" id="GO:0008146">
    <property type="term" value="F:sulfotransferase activity"/>
    <property type="evidence" value="ECO:0007669"/>
    <property type="project" value="InterPro"/>
</dbReference>
<dbReference type="Gene3D" id="3.40.50.300">
    <property type="entry name" value="P-loop containing nucleotide triphosphate hydrolases"/>
    <property type="match status" value="1"/>
</dbReference>
<name>A0A418Q213_9SPHN</name>
<gene>
    <name evidence="2" type="ORF">D3M59_02415</name>
</gene>
<dbReference type="Proteomes" id="UP000285023">
    <property type="component" value="Unassembled WGS sequence"/>
</dbReference>
<dbReference type="InterPro" id="IPR037359">
    <property type="entry name" value="NST/OST"/>
</dbReference>
<protein>
    <submittedName>
        <fullName evidence="2">Sulfotransferase</fullName>
    </submittedName>
</protein>
<sequence>MSVTPRFAFIVGAPRCGTTTLADWLQQHPDVCFSAVKEPHFFTQYDLGDIDPSKRQRFVDEEYLRRFFGSCTDNRQMRAEGSVTYLYLPERMEAVLRLWPEARFVIALRDPLQMLPSLHQRLLITGDENIEDFAEAWSKIEDRRRGRSIPRSAVDPRFLRYDEAGALGSAVERFIDAVGRERCHFVLFDDLVGDPQGTYQSMCNFLGLEPWEETKWRQRRENKTFRIGWLQRLLKRPPKMVRTVMAGEKFRQREKALDAGQGALVSGIFRVRKAVLEWNKVPAKRTPLDPVMREQITNTLRDEVILLSRVIDRDLSHWLGGIPGANPHLRQAKRA</sequence>
<keyword evidence="3" id="KW-1185">Reference proteome</keyword>
<evidence type="ECO:0000313" key="2">
    <source>
        <dbReference type="EMBL" id="RIX31871.1"/>
    </source>
</evidence>
<reference evidence="2 3" key="1">
    <citation type="submission" date="2018-09" db="EMBL/GenBank/DDBJ databases">
        <title>Sphingomonas sp. DAC4.</title>
        <authorList>
            <person name="Seo T."/>
        </authorList>
    </citation>
    <scope>NUCLEOTIDE SEQUENCE [LARGE SCALE GENOMIC DNA]</scope>
    <source>
        <strain evidence="2 3">DAC4</strain>
    </source>
</reference>
<dbReference type="RefSeq" id="WP_119531255.1">
    <property type="nucleotide sequence ID" value="NZ_QXTF01000001.1"/>
</dbReference>
<dbReference type="PANTHER" id="PTHR10605">
    <property type="entry name" value="HEPARAN SULFATE SULFOTRANSFERASE"/>
    <property type="match status" value="1"/>
</dbReference>
<proteinExistence type="predicted"/>
<dbReference type="AlphaFoldDB" id="A0A418Q213"/>
<dbReference type="OrthoDB" id="981508at2"/>
<accession>A0A418Q213</accession>
<dbReference type="Pfam" id="PF13469">
    <property type="entry name" value="Sulfotransfer_3"/>
    <property type="match status" value="1"/>
</dbReference>
<comment type="caution">
    <text evidence="2">The sequence shown here is derived from an EMBL/GenBank/DDBJ whole genome shotgun (WGS) entry which is preliminary data.</text>
</comment>
<dbReference type="PANTHER" id="PTHR10605:SF56">
    <property type="entry name" value="BIFUNCTIONAL HEPARAN SULFATE N-DEACETYLASE_N-SULFOTRANSFERASE"/>
    <property type="match status" value="1"/>
</dbReference>